<proteinExistence type="predicted"/>
<sequence>MANIIGNNGNNTLFGTVKNDYIDGKAGRDLIYGDKGNDILEGRNGDDILIAQTGNDIVRGGNGNDFLSGGLGVDTLTGGAGKDSFDYGDPLFPNGYPPRSPNGIRVLNQPDKITDYQIGVDNFVFETGQLGLGFGERVKYKEGVSSKISGNPNVIVLLDAFPNAAAAAKGIANNNKITSDAGLFVYYNSTLGISRLVYSSDLGDGGAISVLANLNNLTSLSNQAKFSSADFSFITLT</sequence>
<evidence type="ECO:0008006" key="5">
    <source>
        <dbReference type="Google" id="ProtNLM"/>
    </source>
</evidence>
<reference evidence="3 4" key="1">
    <citation type="journal article" date="2020" name="ISME J.">
        <title>Comparative genomics reveals insights into cyanobacterial evolution and habitat adaptation.</title>
        <authorList>
            <person name="Chen M.Y."/>
            <person name="Teng W.K."/>
            <person name="Zhao L."/>
            <person name="Hu C.X."/>
            <person name="Zhou Y.K."/>
            <person name="Han B.P."/>
            <person name="Song L.R."/>
            <person name="Shu W.S."/>
        </authorList>
    </citation>
    <scope>NUCLEOTIDE SEQUENCE [LARGE SCALE GENOMIC DNA]</scope>
    <source>
        <strain evidence="3 4">FACHB-159</strain>
    </source>
</reference>
<dbReference type="PROSITE" id="PS00330">
    <property type="entry name" value="HEMOLYSIN_CALCIUM"/>
    <property type="match status" value="1"/>
</dbReference>
<dbReference type="EMBL" id="JACJTU010000025">
    <property type="protein sequence ID" value="MBD2736878.1"/>
    <property type="molecule type" value="Genomic_DNA"/>
</dbReference>
<dbReference type="RefSeq" id="WP_190957488.1">
    <property type="nucleotide sequence ID" value="NZ_JACJTU010000025.1"/>
</dbReference>
<dbReference type="PANTHER" id="PTHR38340:SF1">
    <property type="entry name" value="S-LAYER PROTEIN"/>
    <property type="match status" value="1"/>
</dbReference>
<keyword evidence="4" id="KW-1185">Reference proteome</keyword>
<dbReference type="Pfam" id="PF00353">
    <property type="entry name" value="HemolysinCabind"/>
    <property type="match status" value="2"/>
</dbReference>
<gene>
    <name evidence="3" type="ORF">H6H03_23805</name>
</gene>
<dbReference type="InterPro" id="IPR011049">
    <property type="entry name" value="Serralysin-like_metalloprot_C"/>
</dbReference>
<dbReference type="Proteomes" id="UP000637383">
    <property type="component" value="Unassembled WGS sequence"/>
</dbReference>
<dbReference type="SUPFAM" id="SSF51120">
    <property type="entry name" value="beta-Roll"/>
    <property type="match status" value="1"/>
</dbReference>
<dbReference type="InterPro" id="IPR050557">
    <property type="entry name" value="RTX_toxin/Mannuronan_C5-epim"/>
</dbReference>
<evidence type="ECO:0000313" key="4">
    <source>
        <dbReference type="Proteomes" id="UP000637383"/>
    </source>
</evidence>
<comment type="subcellular location">
    <subcellularLocation>
        <location evidence="1">Secreted</location>
    </subcellularLocation>
</comment>
<name>A0ABR8KDD2_9NOSO</name>
<dbReference type="PANTHER" id="PTHR38340">
    <property type="entry name" value="S-LAYER PROTEIN"/>
    <property type="match status" value="1"/>
</dbReference>
<dbReference type="Gene3D" id="2.150.10.10">
    <property type="entry name" value="Serralysin-like metalloprotease, C-terminal"/>
    <property type="match status" value="2"/>
</dbReference>
<protein>
    <recommendedName>
        <fullName evidence="5">Calcium-binding protein</fullName>
    </recommendedName>
</protein>
<evidence type="ECO:0000313" key="3">
    <source>
        <dbReference type="EMBL" id="MBD2736878.1"/>
    </source>
</evidence>
<keyword evidence="2" id="KW-0964">Secreted</keyword>
<comment type="caution">
    <text evidence="3">The sequence shown here is derived from an EMBL/GenBank/DDBJ whole genome shotgun (WGS) entry which is preliminary data.</text>
</comment>
<dbReference type="InterPro" id="IPR018511">
    <property type="entry name" value="Hemolysin-typ_Ca-bd_CS"/>
</dbReference>
<dbReference type="PRINTS" id="PR00313">
    <property type="entry name" value="CABNDNGRPT"/>
</dbReference>
<dbReference type="InterPro" id="IPR001343">
    <property type="entry name" value="Hemolysn_Ca-bd"/>
</dbReference>
<evidence type="ECO:0000256" key="2">
    <source>
        <dbReference type="ARBA" id="ARBA00022525"/>
    </source>
</evidence>
<accession>A0ABR8KDD2</accession>
<organism evidence="3 4">
    <name type="scientific">Nostoc paludosum FACHB-159</name>
    <dbReference type="NCBI Taxonomy" id="2692908"/>
    <lineage>
        <taxon>Bacteria</taxon>
        <taxon>Bacillati</taxon>
        <taxon>Cyanobacteriota</taxon>
        <taxon>Cyanophyceae</taxon>
        <taxon>Nostocales</taxon>
        <taxon>Nostocaceae</taxon>
        <taxon>Nostoc</taxon>
    </lineage>
</organism>
<evidence type="ECO:0000256" key="1">
    <source>
        <dbReference type="ARBA" id="ARBA00004613"/>
    </source>
</evidence>